<protein>
    <submittedName>
        <fullName evidence="2">DUF2937 family protein</fullName>
    </submittedName>
</protein>
<keyword evidence="1" id="KW-0472">Membrane</keyword>
<dbReference type="Pfam" id="PF11157">
    <property type="entry name" value="DUF2937"/>
    <property type="match status" value="1"/>
</dbReference>
<keyword evidence="1" id="KW-1133">Transmembrane helix</keyword>
<evidence type="ECO:0000256" key="1">
    <source>
        <dbReference type="SAM" id="Phobius"/>
    </source>
</evidence>
<feature type="transmembrane region" description="Helical" evidence="1">
    <location>
        <begin position="134"/>
        <end position="156"/>
    </location>
</feature>
<dbReference type="EMBL" id="JAAORB010000005">
    <property type="protein sequence ID" value="NHQ73737.1"/>
    <property type="molecule type" value="Genomic_DNA"/>
</dbReference>
<keyword evidence="3" id="KW-1185">Reference proteome</keyword>
<comment type="caution">
    <text evidence="2">The sequence shown here is derived from an EMBL/GenBank/DDBJ whole genome shotgun (WGS) entry which is preliminary data.</text>
</comment>
<proteinExistence type="predicted"/>
<dbReference type="InterPro" id="IPR022584">
    <property type="entry name" value="DUF2937"/>
</dbReference>
<name>A0A967BGK5_9RHOB</name>
<dbReference type="AlphaFoldDB" id="A0A967BGK5"/>
<gene>
    <name evidence="2" type="ORF">HAT86_04550</name>
</gene>
<evidence type="ECO:0000313" key="3">
    <source>
        <dbReference type="Proteomes" id="UP000639775"/>
    </source>
</evidence>
<keyword evidence="1" id="KW-0812">Transmembrane</keyword>
<reference evidence="2" key="1">
    <citation type="submission" date="2020-03" db="EMBL/GenBank/DDBJ databases">
        <title>Roseovarius gahaiensis sp. nov., isolated from Gahai Saline Lake, China.</title>
        <authorList>
            <person name="Sun X."/>
        </authorList>
    </citation>
    <scope>NUCLEOTIDE SEQUENCE</scope>
    <source>
        <strain evidence="2">GH877</strain>
    </source>
</reference>
<organism evidence="2 3">
    <name type="scientific">Roseovarius gahaiensis</name>
    <dbReference type="NCBI Taxonomy" id="2716691"/>
    <lineage>
        <taxon>Bacteria</taxon>
        <taxon>Pseudomonadati</taxon>
        <taxon>Pseudomonadota</taxon>
        <taxon>Alphaproteobacteria</taxon>
        <taxon>Rhodobacterales</taxon>
        <taxon>Roseobacteraceae</taxon>
        <taxon>Roseovarius</taxon>
    </lineage>
</organism>
<evidence type="ECO:0000313" key="2">
    <source>
        <dbReference type="EMBL" id="NHQ73737.1"/>
    </source>
</evidence>
<sequence length="167" mass="17603">MIFRAIAIAGGLVGAAGLSQFPDYSQQYTQRLSGAVDELSGVVAQFDADAAGLGLNRDEALEALHAGGRMGEARAISMGYVLERHQDLSRDLAALEGSTLAGKILNAKHLMDLELAHKTWADFKPALPLSQAGLILTGLGFLAGYGVLVGMVSGLARLRRRRKSAQA</sequence>
<dbReference type="Proteomes" id="UP000639775">
    <property type="component" value="Unassembled WGS sequence"/>
</dbReference>
<accession>A0A967BGK5</accession>
<dbReference type="RefSeq" id="WP_167193869.1">
    <property type="nucleotide sequence ID" value="NZ_JAAORB010000005.1"/>
</dbReference>